<accession>A0AAJ2P2E1</accession>
<evidence type="ECO:0000313" key="2">
    <source>
        <dbReference type="Proteomes" id="UP001281024"/>
    </source>
</evidence>
<gene>
    <name evidence="1" type="ORF">GA838_05800</name>
</gene>
<name>A0AAJ2P2E1_OENOE</name>
<proteinExistence type="predicted"/>
<sequence>MANTQKPKTPENIIKNNEKFFKSLSKDERNYRQAKYRTNSFIKQHATVEDLKKIQKLAADRLSELENN</sequence>
<reference evidence="1" key="1">
    <citation type="submission" date="2019-10" db="EMBL/GenBank/DDBJ databases">
        <title>Malate fermentation in French cider.</title>
        <authorList>
            <person name="Cousin F.J."/>
            <person name="Medina Fernandez S."/>
            <person name="Misery B."/>
            <person name="Laplace J.-M."/>
            <person name="Cretenet M."/>
        </authorList>
    </citation>
    <scope>NUCLEOTIDE SEQUENCE</scope>
    <source>
        <strain evidence="1">UCMA15129</strain>
    </source>
</reference>
<dbReference type="RefSeq" id="WP_317768234.1">
    <property type="nucleotide sequence ID" value="NZ_WERV01000004.1"/>
</dbReference>
<dbReference type="EMBL" id="WERV01000004">
    <property type="protein sequence ID" value="MDV7715270.1"/>
    <property type="molecule type" value="Genomic_DNA"/>
</dbReference>
<organism evidence="1 2">
    <name type="scientific">Oenococcus oeni</name>
    <name type="common">Leuconostoc oenos</name>
    <dbReference type="NCBI Taxonomy" id="1247"/>
    <lineage>
        <taxon>Bacteria</taxon>
        <taxon>Bacillati</taxon>
        <taxon>Bacillota</taxon>
        <taxon>Bacilli</taxon>
        <taxon>Lactobacillales</taxon>
        <taxon>Lactobacillaceae</taxon>
        <taxon>Oenococcus</taxon>
    </lineage>
</organism>
<protein>
    <submittedName>
        <fullName evidence="1">Uncharacterized protein</fullName>
    </submittedName>
</protein>
<dbReference type="AlphaFoldDB" id="A0AAJ2P2E1"/>
<evidence type="ECO:0000313" key="1">
    <source>
        <dbReference type="EMBL" id="MDV7715270.1"/>
    </source>
</evidence>
<dbReference type="Proteomes" id="UP001281024">
    <property type="component" value="Unassembled WGS sequence"/>
</dbReference>
<comment type="caution">
    <text evidence="1">The sequence shown here is derived from an EMBL/GenBank/DDBJ whole genome shotgun (WGS) entry which is preliminary data.</text>
</comment>